<evidence type="ECO:0000256" key="15">
    <source>
        <dbReference type="PIRSR" id="PIRSR001365-2"/>
    </source>
</evidence>
<dbReference type="HAMAP" id="MF_00418">
    <property type="entry name" value="DapA"/>
    <property type="match status" value="1"/>
</dbReference>
<comment type="function">
    <text evidence="1 12">Catalyzes the condensation of (S)-aspartate-beta-semialdehyde [(S)-ASA] and pyruvate to 4-hydroxy-tetrahydrodipicolinate (HTPA).</text>
</comment>
<sequence>MSFGKVLTAMVTPFDDQNKVDFDQTSILIEHLISSGSDGLVITGTTGESPTLTRSEKISLWKHAVQTVHQRVPVIAGTGSNNTSDTIEMSRQAEAAGVDAVMLVAPYYNKPDQEGLYRHFKAAAESVSLPVMIYNVPGRSATKIEPETVIRLSKISNITSVKEASGDLNAIASIVAHTDPGFSVYSGDDHLTLPAYVIGAAGIISVASHVIGDEMQRMLRLFDLGRGRKAGALHRELLPIYEGMFSAPSPAPVKEALRCIGIETGGVRLPLRALNKEEKEDIRSLLNHSSVQN</sequence>
<dbReference type="CDD" id="cd00950">
    <property type="entry name" value="DHDPS"/>
    <property type="match status" value="1"/>
</dbReference>
<evidence type="ECO:0000256" key="12">
    <source>
        <dbReference type="HAMAP-Rule" id="MF_00418"/>
    </source>
</evidence>
<evidence type="ECO:0000256" key="2">
    <source>
        <dbReference type="ARBA" id="ARBA00005120"/>
    </source>
</evidence>
<dbReference type="SUPFAM" id="SSF51569">
    <property type="entry name" value="Aldolase"/>
    <property type="match status" value="1"/>
</dbReference>
<dbReference type="NCBIfam" id="TIGR00674">
    <property type="entry name" value="dapA"/>
    <property type="match status" value="1"/>
</dbReference>
<comment type="pathway">
    <text evidence="2 12">Amino-acid biosynthesis; L-lysine biosynthesis via DAP pathway; (S)-tetrahydrodipicolinate from L-aspartate: step 3/4.</text>
</comment>
<evidence type="ECO:0000256" key="1">
    <source>
        <dbReference type="ARBA" id="ARBA00003294"/>
    </source>
</evidence>
<evidence type="ECO:0000256" key="7">
    <source>
        <dbReference type="ARBA" id="ARBA00022915"/>
    </source>
</evidence>
<dbReference type="InterPro" id="IPR005263">
    <property type="entry name" value="DapA"/>
</dbReference>
<dbReference type="RefSeq" id="WP_160835653.1">
    <property type="nucleotide sequence ID" value="NZ_WMET01000001.1"/>
</dbReference>
<dbReference type="Pfam" id="PF00701">
    <property type="entry name" value="DHDPS"/>
    <property type="match status" value="1"/>
</dbReference>
<evidence type="ECO:0000256" key="9">
    <source>
        <dbReference type="ARBA" id="ARBA00023239"/>
    </source>
</evidence>
<evidence type="ECO:0000256" key="10">
    <source>
        <dbReference type="ARBA" id="ARBA00023270"/>
    </source>
</evidence>
<name>A0A845E0K9_9BACI</name>
<evidence type="ECO:0000256" key="6">
    <source>
        <dbReference type="ARBA" id="ARBA00022605"/>
    </source>
</evidence>
<keyword evidence="6 12" id="KW-0028">Amino-acid biosynthesis</keyword>
<comment type="caution">
    <text evidence="16">The sequence shown here is derived from an EMBL/GenBank/DDBJ whole genome shotgun (WGS) entry which is preliminary data.</text>
</comment>
<comment type="similarity">
    <text evidence="3 12 13">Belongs to the DapA family.</text>
</comment>
<accession>A0A845E0K9</accession>
<feature type="active site" description="Proton donor/acceptor" evidence="12 14">
    <location>
        <position position="134"/>
    </location>
</feature>
<dbReference type="UniPathway" id="UPA00034">
    <property type="reaction ID" value="UER00017"/>
</dbReference>
<dbReference type="InterPro" id="IPR013785">
    <property type="entry name" value="Aldolase_TIM"/>
</dbReference>
<feature type="site" description="Part of a proton relay during catalysis" evidence="12">
    <location>
        <position position="45"/>
    </location>
</feature>
<dbReference type="PIRSF" id="PIRSF001365">
    <property type="entry name" value="DHDPS"/>
    <property type="match status" value="1"/>
</dbReference>
<feature type="site" description="Part of a proton relay during catalysis" evidence="12">
    <location>
        <position position="108"/>
    </location>
</feature>
<protein>
    <recommendedName>
        <fullName evidence="4 12">4-hydroxy-tetrahydrodipicolinate synthase</fullName>
        <shortName evidence="12">HTPA synthase</shortName>
        <ecNumber evidence="4 12">4.3.3.7</ecNumber>
    </recommendedName>
</protein>
<keyword evidence="8 12" id="KW-0457">Lysine biosynthesis</keyword>
<dbReference type="GO" id="GO:0008840">
    <property type="term" value="F:4-hydroxy-tetrahydrodipicolinate synthase activity"/>
    <property type="evidence" value="ECO:0007669"/>
    <property type="project" value="UniProtKB-UniRule"/>
</dbReference>
<dbReference type="InterPro" id="IPR020624">
    <property type="entry name" value="Schiff_base-form_aldolases_CS"/>
</dbReference>
<dbReference type="EMBL" id="WMET01000001">
    <property type="protein sequence ID" value="MYL19244.1"/>
    <property type="molecule type" value="Genomic_DNA"/>
</dbReference>
<dbReference type="InterPro" id="IPR020625">
    <property type="entry name" value="Schiff_base-form_aldolases_AS"/>
</dbReference>
<evidence type="ECO:0000256" key="13">
    <source>
        <dbReference type="PIRNR" id="PIRNR001365"/>
    </source>
</evidence>
<comment type="catalytic activity">
    <reaction evidence="11 12">
        <text>L-aspartate 4-semialdehyde + pyruvate = (2S,4S)-4-hydroxy-2,3,4,5-tetrahydrodipicolinate + H2O + H(+)</text>
        <dbReference type="Rhea" id="RHEA:34171"/>
        <dbReference type="ChEBI" id="CHEBI:15361"/>
        <dbReference type="ChEBI" id="CHEBI:15377"/>
        <dbReference type="ChEBI" id="CHEBI:15378"/>
        <dbReference type="ChEBI" id="CHEBI:67139"/>
        <dbReference type="ChEBI" id="CHEBI:537519"/>
        <dbReference type="EC" id="4.3.3.7"/>
    </reaction>
</comment>
<dbReference type="GO" id="GO:0019877">
    <property type="term" value="P:diaminopimelate biosynthetic process"/>
    <property type="evidence" value="ECO:0007669"/>
    <property type="project" value="UniProtKB-UniRule"/>
</dbReference>
<dbReference type="PROSITE" id="PS00666">
    <property type="entry name" value="DHDPS_2"/>
    <property type="match status" value="1"/>
</dbReference>
<dbReference type="PRINTS" id="PR00146">
    <property type="entry name" value="DHPICSNTHASE"/>
</dbReference>
<keyword evidence="7 12" id="KW-0220">Diaminopimelate biosynthesis</keyword>
<dbReference type="PROSITE" id="PS00665">
    <property type="entry name" value="DHDPS_1"/>
    <property type="match status" value="1"/>
</dbReference>
<evidence type="ECO:0000256" key="4">
    <source>
        <dbReference type="ARBA" id="ARBA00012086"/>
    </source>
</evidence>
<keyword evidence="10 12" id="KW-0704">Schiff base</keyword>
<organism evidence="16 17">
    <name type="scientific">Halobacillus litoralis</name>
    <dbReference type="NCBI Taxonomy" id="45668"/>
    <lineage>
        <taxon>Bacteria</taxon>
        <taxon>Bacillati</taxon>
        <taxon>Bacillota</taxon>
        <taxon>Bacilli</taxon>
        <taxon>Bacillales</taxon>
        <taxon>Bacillaceae</taxon>
        <taxon>Halobacillus</taxon>
    </lineage>
</organism>
<feature type="binding site" evidence="12 15">
    <location>
        <position position="46"/>
    </location>
    <ligand>
        <name>pyruvate</name>
        <dbReference type="ChEBI" id="CHEBI:15361"/>
    </ligand>
</feature>
<evidence type="ECO:0000256" key="5">
    <source>
        <dbReference type="ARBA" id="ARBA00022490"/>
    </source>
</evidence>
<keyword evidence="5 12" id="KW-0963">Cytoplasm</keyword>
<evidence type="ECO:0000256" key="14">
    <source>
        <dbReference type="PIRSR" id="PIRSR001365-1"/>
    </source>
</evidence>
<keyword evidence="9 12" id="KW-0456">Lyase</keyword>
<evidence type="ECO:0000313" key="16">
    <source>
        <dbReference type="EMBL" id="MYL19244.1"/>
    </source>
</evidence>
<dbReference type="InterPro" id="IPR002220">
    <property type="entry name" value="DapA-like"/>
</dbReference>
<dbReference type="SMART" id="SM01130">
    <property type="entry name" value="DHDPS"/>
    <property type="match status" value="1"/>
</dbReference>
<comment type="subcellular location">
    <subcellularLocation>
        <location evidence="12">Cytoplasm</location>
    </subcellularLocation>
</comment>
<feature type="active site" description="Schiff-base intermediate with substrate" evidence="12 14">
    <location>
        <position position="162"/>
    </location>
</feature>
<dbReference type="PANTHER" id="PTHR12128:SF66">
    <property type="entry name" value="4-HYDROXY-2-OXOGLUTARATE ALDOLASE, MITOCHONDRIAL"/>
    <property type="match status" value="1"/>
</dbReference>
<dbReference type="GO" id="GO:0009089">
    <property type="term" value="P:lysine biosynthetic process via diaminopimelate"/>
    <property type="evidence" value="ECO:0007669"/>
    <property type="project" value="UniProtKB-UniRule"/>
</dbReference>
<dbReference type="Proteomes" id="UP000460949">
    <property type="component" value="Unassembled WGS sequence"/>
</dbReference>
<proteinExistence type="inferred from homology"/>
<gene>
    <name evidence="12 16" type="primary">dapA</name>
    <name evidence="16" type="ORF">GLW04_05030</name>
</gene>
<evidence type="ECO:0000256" key="8">
    <source>
        <dbReference type="ARBA" id="ARBA00023154"/>
    </source>
</evidence>
<dbReference type="PANTHER" id="PTHR12128">
    <property type="entry name" value="DIHYDRODIPICOLINATE SYNTHASE"/>
    <property type="match status" value="1"/>
</dbReference>
<comment type="subunit">
    <text evidence="12">Homotetramer; dimer of dimers.</text>
</comment>
<feature type="binding site" evidence="12 15">
    <location>
        <position position="204"/>
    </location>
    <ligand>
        <name>pyruvate</name>
        <dbReference type="ChEBI" id="CHEBI:15361"/>
    </ligand>
</feature>
<evidence type="ECO:0000256" key="11">
    <source>
        <dbReference type="ARBA" id="ARBA00047836"/>
    </source>
</evidence>
<reference evidence="16 17" key="1">
    <citation type="submission" date="2019-11" db="EMBL/GenBank/DDBJ databases">
        <title>Genome sequences of 17 halophilic strains isolated from different environments.</title>
        <authorList>
            <person name="Furrow R.E."/>
        </authorList>
    </citation>
    <scope>NUCLEOTIDE SEQUENCE [LARGE SCALE GENOMIC DNA]</scope>
    <source>
        <strain evidence="16 17">22511_23_Filter</strain>
    </source>
</reference>
<dbReference type="Gene3D" id="3.20.20.70">
    <property type="entry name" value="Aldolase class I"/>
    <property type="match status" value="1"/>
</dbReference>
<dbReference type="AlphaFoldDB" id="A0A845E0K9"/>
<evidence type="ECO:0000256" key="3">
    <source>
        <dbReference type="ARBA" id="ARBA00007592"/>
    </source>
</evidence>
<dbReference type="EC" id="4.3.3.7" evidence="4 12"/>
<evidence type="ECO:0000313" key="17">
    <source>
        <dbReference type="Proteomes" id="UP000460949"/>
    </source>
</evidence>
<comment type="caution">
    <text evidence="12">Was originally thought to be a dihydrodipicolinate synthase (DHDPS), catalyzing the condensation of (S)-aspartate-beta-semialdehyde [(S)-ASA] and pyruvate to dihydrodipicolinate (DHDP). However, it was shown in E.coli that the product of the enzymatic reaction is not dihydrodipicolinate but in fact (4S)-4-hydroxy-2,3,4,5-tetrahydro-(2S)-dipicolinic acid (HTPA), and that the consecutive dehydration reaction leading to DHDP is not spontaneous but catalyzed by DapB.</text>
</comment>
<dbReference type="GO" id="GO:0005829">
    <property type="term" value="C:cytosol"/>
    <property type="evidence" value="ECO:0007669"/>
    <property type="project" value="TreeGrafter"/>
</dbReference>